<organism evidence="2 3">
    <name type="scientific">Mediterraneibacter gnavus</name>
    <name type="common">Ruminococcus gnavus</name>
    <dbReference type="NCBI Taxonomy" id="33038"/>
    <lineage>
        <taxon>Bacteria</taxon>
        <taxon>Bacillati</taxon>
        <taxon>Bacillota</taxon>
        <taxon>Clostridia</taxon>
        <taxon>Lachnospirales</taxon>
        <taxon>Lachnospiraceae</taxon>
        <taxon>Mediterraneibacter</taxon>
    </lineage>
</organism>
<evidence type="ECO:0000313" key="3">
    <source>
        <dbReference type="Proteomes" id="UP000286137"/>
    </source>
</evidence>
<evidence type="ECO:0000256" key="1">
    <source>
        <dbReference type="SAM" id="Phobius"/>
    </source>
</evidence>
<keyword evidence="1" id="KW-0812">Transmembrane</keyword>
<evidence type="ECO:0000313" key="2">
    <source>
        <dbReference type="EMBL" id="RGQ60078.1"/>
    </source>
</evidence>
<dbReference type="EMBL" id="QRTJ01000051">
    <property type="protein sequence ID" value="RGQ60078.1"/>
    <property type="molecule type" value="Genomic_DNA"/>
</dbReference>
<reference evidence="2 3" key="1">
    <citation type="submission" date="2018-08" db="EMBL/GenBank/DDBJ databases">
        <title>A genome reference for cultivated species of the human gut microbiota.</title>
        <authorList>
            <person name="Zou Y."/>
            <person name="Xue W."/>
            <person name="Luo G."/>
        </authorList>
    </citation>
    <scope>NUCLEOTIDE SEQUENCE [LARGE SCALE GENOMIC DNA]</scope>
    <source>
        <strain evidence="2 3">AF27-4BH</strain>
    </source>
</reference>
<dbReference type="Proteomes" id="UP000286137">
    <property type="component" value="Unassembled WGS sequence"/>
</dbReference>
<comment type="caution">
    <text evidence="2">The sequence shown here is derived from an EMBL/GenBank/DDBJ whole genome shotgun (WGS) entry which is preliminary data.</text>
</comment>
<sequence>MKKSISRIIGVIMLIVAIVFIMFALNHPEKSFPWNNTITWLLYGVYFLVAVVLLIAPRIKNCSSFSNTNVLNSVQ</sequence>
<accession>A0A412BQY8</accession>
<keyword evidence="1" id="KW-1133">Transmembrane helix</keyword>
<feature type="transmembrane region" description="Helical" evidence="1">
    <location>
        <begin position="37"/>
        <end position="56"/>
    </location>
</feature>
<dbReference type="AlphaFoldDB" id="A0A412BQY8"/>
<protein>
    <submittedName>
        <fullName evidence="2">Uncharacterized protein</fullName>
    </submittedName>
</protein>
<name>A0A412BQY8_MEDGN</name>
<keyword evidence="1" id="KW-0472">Membrane</keyword>
<feature type="transmembrane region" description="Helical" evidence="1">
    <location>
        <begin position="7"/>
        <end position="25"/>
    </location>
</feature>
<gene>
    <name evidence="2" type="ORF">DWY88_16200</name>
</gene>
<proteinExistence type="predicted"/>